<feature type="compositionally biased region" description="Low complexity" evidence="1">
    <location>
        <begin position="214"/>
        <end position="226"/>
    </location>
</feature>
<feature type="region of interest" description="Disordered" evidence="1">
    <location>
        <begin position="122"/>
        <end position="240"/>
    </location>
</feature>
<evidence type="ECO:0000256" key="1">
    <source>
        <dbReference type="SAM" id="MobiDB-lite"/>
    </source>
</evidence>
<feature type="region of interest" description="Disordered" evidence="1">
    <location>
        <begin position="1"/>
        <end position="25"/>
    </location>
</feature>
<dbReference type="Proteomes" id="UP000298327">
    <property type="component" value="Unassembled WGS sequence"/>
</dbReference>
<name>A0A4Y9XSG2_9AGAM</name>
<feature type="non-terminal residue" evidence="2">
    <location>
        <position position="240"/>
    </location>
</feature>
<proteinExistence type="predicted"/>
<dbReference type="STRING" id="205917.A0A4Y9XSG2"/>
<sequence>MTSVSSQASLSARLKPKDAEPDEQWKADLRKRIEVGLRDMVEEAKKARDSALADAHDEATEDRVNEDYENRMATIRKLAQDEFNTQLHKETLERQWALGQVVGEQWSDEVVRQQQWILDNIKKEESERSPHPLSESPSHPLVPPPTRVHGSTAPQPDPPSSGSPSYDRDNSQGPPSRPHSYTSQPARIPQYPRTSYPGPQQGQQRRQDLEAIPSGSSEGGEVSASASEEEEEESATDDGS</sequence>
<feature type="compositionally biased region" description="Acidic residues" evidence="1">
    <location>
        <begin position="227"/>
        <end position="240"/>
    </location>
</feature>
<organism evidence="2 3">
    <name type="scientific">Dentipellis fragilis</name>
    <dbReference type="NCBI Taxonomy" id="205917"/>
    <lineage>
        <taxon>Eukaryota</taxon>
        <taxon>Fungi</taxon>
        <taxon>Dikarya</taxon>
        <taxon>Basidiomycota</taxon>
        <taxon>Agaricomycotina</taxon>
        <taxon>Agaricomycetes</taxon>
        <taxon>Russulales</taxon>
        <taxon>Hericiaceae</taxon>
        <taxon>Dentipellis</taxon>
    </lineage>
</organism>
<accession>A0A4Y9XSG2</accession>
<gene>
    <name evidence="2" type="ORF">EVG20_g10696</name>
</gene>
<feature type="compositionally biased region" description="Polar residues" evidence="1">
    <location>
        <begin position="1"/>
        <end position="10"/>
    </location>
</feature>
<dbReference type="AlphaFoldDB" id="A0A4Y9XSG2"/>
<dbReference type="EMBL" id="SEOQ01001369">
    <property type="protein sequence ID" value="TFY52121.1"/>
    <property type="molecule type" value="Genomic_DNA"/>
</dbReference>
<keyword evidence="3" id="KW-1185">Reference proteome</keyword>
<reference evidence="2 3" key="1">
    <citation type="submission" date="2019-02" db="EMBL/GenBank/DDBJ databases">
        <title>Genome sequencing of the rare red list fungi Dentipellis fragilis.</title>
        <authorList>
            <person name="Buettner E."/>
            <person name="Kellner H."/>
        </authorList>
    </citation>
    <scope>NUCLEOTIDE SEQUENCE [LARGE SCALE GENOMIC DNA]</scope>
    <source>
        <strain evidence="2 3">DSM 105465</strain>
    </source>
</reference>
<feature type="region of interest" description="Disordered" evidence="1">
    <location>
        <begin position="44"/>
        <end position="67"/>
    </location>
</feature>
<evidence type="ECO:0000313" key="3">
    <source>
        <dbReference type="Proteomes" id="UP000298327"/>
    </source>
</evidence>
<protein>
    <submittedName>
        <fullName evidence="2">Uncharacterized protein</fullName>
    </submittedName>
</protein>
<evidence type="ECO:0000313" key="2">
    <source>
        <dbReference type="EMBL" id="TFY52121.1"/>
    </source>
</evidence>
<comment type="caution">
    <text evidence="2">The sequence shown here is derived from an EMBL/GenBank/DDBJ whole genome shotgun (WGS) entry which is preliminary data.</text>
</comment>
<feature type="compositionally biased region" description="Basic and acidic residues" evidence="1">
    <location>
        <begin position="15"/>
        <end position="25"/>
    </location>
</feature>
<dbReference type="OrthoDB" id="2723779at2759"/>
<feature type="compositionally biased region" description="Polar residues" evidence="1">
    <location>
        <begin position="171"/>
        <end position="185"/>
    </location>
</feature>